<feature type="region of interest" description="Disordered" evidence="1">
    <location>
        <begin position="53"/>
        <end position="85"/>
    </location>
</feature>
<feature type="compositionally biased region" description="Low complexity" evidence="1">
    <location>
        <begin position="200"/>
        <end position="210"/>
    </location>
</feature>
<evidence type="ECO:0000256" key="1">
    <source>
        <dbReference type="SAM" id="MobiDB-lite"/>
    </source>
</evidence>
<dbReference type="AlphaFoldDB" id="E9E4L2"/>
<dbReference type="EMBL" id="GL698502">
    <property type="protein sequence ID" value="EFY89223.1"/>
    <property type="molecule type" value="Genomic_DNA"/>
</dbReference>
<evidence type="ECO:0000313" key="2">
    <source>
        <dbReference type="EMBL" id="EFY89223.1"/>
    </source>
</evidence>
<dbReference type="eggNOG" id="ENOG502T1TT">
    <property type="taxonomic scope" value="Eukaryota"/>
</dbReference>
<dbReference type="OMA" id="QSSAYWS"/>
<organism evidence="3">
    <name type="scientific">Metarhizium acridum (strain CQMa 102)</name>
    <dbReference type="NCBI Taxonomy" id="655827"/>
    <lineage>
        <taxon>Eukaryota</taxon>
        <taxon>Fungi</taxon>
        <taxon>Dikarya</taxon>
        <taxon>Ascomycota</taxon>
        <taxon>Pezizomycotina</taxon>
        <taxon>Sordariomycetes</taxon>
        <taxon>Hypocreomycetidae</taxon>
        <taxon>Hypocreales</taxon>
        <taxon>Clavicipitaceae</taxon>
        <taxon>Metarhizium</taxon>
    </lineage>
</organism>
<proteinExistence type="predicted"/>
<protein>
    <submittedName>
        <fullName evidence="2">Uncharacterized protein</fullName>
    </submittedName>
</protein>
<dbReference type="Proteomes" id="UP000002499">
    <property type="component" value="Unassembled WGS sequence"/>
</dbReference>
<dbReference type="OrthoDB" id="3557758at2759"/>
<reference evidence="2 3" key="1">
    <citation type="journal article" date="2011" name="PLoS Genet.">
        <title>Genome sequencing and comparative transcriptomics of the model entomopathogenic fungi Metarhizium anisopliae and M. acridum.</title>
        <authorList>
            <person name="Gao Q."/>
            <person name="Jin K."/>
            <person name="Ying S.H."/>
            <person name="Zhang Y."/>
            <person name="Xiao G."/>
            <person name="Shang Y."/>
            <person name="Duan Z."/>
            <person name="Hu X."/>
            <person name="Xie X.Q."/>
            <person name="Zhou G."/>
            <person name="Peng G."/>
            <person name="Luo Z."/>
            <person name="Huang W."/>
            <person name="Wang B."/>
            <person name="Fang W."/>
            <person name="Wang S."/>
            <person name="Zhong Y."/>
            <person name="Ma L.J."/>
            <person name="St Leger R.J."/>
            <person name="Zhao G.P."/>
            <person name="Pei Y."/>
            <person name="Feng M.G."/>
            <person name="Xia Y."/>
            <person name="Wang C."/>
        </authorList>
    </citation>
    <scope>NUCLEOTIDE SEQUENCE [LARGE SCALE GENOMIC DNA]</scope>
    <source>
        <strain evidence="2 3">CQMa 102</strain>
    </source>
</reference>
<dbReference type="InParanoid" id="E9E4L2"/>
<name>E9E4L2_METAQ</name>
<keyword evidence="3" id="KW-1185">Reference proteome</keyword>
<feature type="region of interest" description="Disordered" evidence="1">
    <location>
        <begin position="122"/>
        <end position="155"/>
    </location>
</feature>
<evidence type="ECO:0000313" key="3">
    <source>
        <dbReference type="Proteomes" id="UP000002499"/>
    </source>
</evidence>
<accession>E9E4L2</accession>
<dbReference type="HOGENOM" id="CLU_044097_0_0_1"/>
<sequence length="412" mass="45418">MHRRTHTKRPVISAPIGPVQHMGGSGFSATEALQGTAWVDYCEGNRSYMTCNPGSSSDSLASRKSRRVSKSFPITEPPSASPTVVESDVSALTRIQTNNSSKASLGKRSAFLSLSRRSSSKQLPRYTLTARPESAADTAENKLPLKENDADSSIPRSMRKWHMSMALTVLQELKKPFSRKGLAAIQSPNLDRPQPDESELSASSSRSSESTLVHFPGNDTRPSSPANISPRKSESEAQDGMYWAGRYGGRRDRLFTKMLNDGSLHASSSPPQNTKGRWQTRLPLPARPSPASSDRLTYLAPSNTTSALPTVAYDSIPRPPDEHDVDQRISQYLESECTTKEAQESFRHYYALYQRFEGGCFPYDKGQKNGLLARVGNRFESDDKRREPRINELTNSRSGAVGITPGRGVSVY</sequence>
<feature type="region of interest" description="Disordered" evidence="1">
    <location>
        <begin position="185"/>
        <end position="240"/>
    </location>
</feature>
<feature type="compositionally biased region" description="Basic and acidic residues" evidence="1">
    <location>
        <begin position="139"/>
        <end position="149"/>
    </location>
</feature>
<gene>
    <name evidence="2" type="ORF">MAC_04810</name>
</gene>